<dbReference type="Gene3D" id="3.30.420.40">
    <property type="match status" value="2"/>
</dbReference>
<dbReference type="FunFam" id="3.30.420.40:FF:000028">
    <property type="entry name" value="heat shock 70 kDa protein-like"/>
    <property type="match status" value="1"/>
</dbReference>
<comment type="similarity">
    <text evidence="1">Belongs to the heat shock protein 70 family.</text>
</comment>
<proteinExistence type="inferred from homology"/>
<keyword evidence="5" id="KW-1185">Reference proteome</keyword>
<dbReference type="OrthoDB" id="167624at2759"/>
<accession>A0A9W6TQ21</accession>
<dbReference type="AlphaFoldDB" id="A0A9W6TQ21"/>
<evidence type="ECO:0000256" key="3">
    <source>
        <dbReference type="ARBA" id="ARBA00022840"/>
    </source>
</evidence>
<dbReference type="SUPFAM" id="SSF53067">
    <property type="entry name" value="Actin-like ATPase domain"/>
    <property type="match status" value="2"/>
</dbReference>
<keyword evidence="2" id="KW-0547">Nucleotide-binding</keyword>
<dbReference type="GO" id="GO:0140662">
    <property type="term" value="F:ATP-dependent protein folding chaperone"/>
    <property type="evidence" value="ECO:0007669"/>
    <property type="project" value="InterPro"/>
</dbReference>
<dbReference type="EMBL" id="BSXW01000357">
    <property type="protein sequence ID" value="GMF19889.1"/>
    <property type="molecule type" value="Genomic_DNA"/>
</dbReference>
<comment type="caution">
    <text evidence="4">The sequence shown here is derived from an EMBL/GenBank/DDBJ whole genome shotgun (WGS) entry which is preliminary data.</text>
</comment>
<dbReference type="PANTHER" id="PTHR19375">
    <property type="entry name" value="HEAT SHOCK PROTEIN 70KDA"/>
    <property type="match status" value="1"/>
</dbReference>
<reference evidence="4" key="1">
    <citation type="submission" date="2023-04" db="EMBL/GenBank/DDBJ databases">
        <title>Phytophthora lilii NBRC 32176.</title>
        <authorList>
            <person name="Ichikawa N."/>
            <person name="Sato H."/>
            <person name="Tonouchi N."/>
        </authorList>
    </citation>
    <scope>NUCLEOTIDE SEQUENCE</scope>
    <source>
        <strain evidence="4">NBRC 32176</strain>
    </source>
</reference>
<evidence type="ECO:0000256" key="1">
    <source>
        <dbReference type="ARBA" id="ARBA00007381"/>
    </source>
</evidence>
<evidence type="ECO:0000313" key="4">
    <source>
        <dbReference type="EMBL" id="GMF19889.1"/>
    </source>
</evidence>
<dbReference type="InterPro" id="IPR043129">
    <property type="entry name" value="ATPase_NBD"/>
</dbReference>
<dbReference type="Gene3D" id="3.30.30.30">
    <property type="match status" value="1"/>
</dbReference>
<gene>
    <name evidence="4" type="ORF">Plil01_000765200</name>
</gene>
<evidence type="ECO:0000313" key="5">
    <source>
        <dbReference type="Proteomes" id="UP001165083"/>
    </source>
</evidence>
<organism evidence="4 5">
    <name type="scientific">Phytophthora lilii</name>
    <dbReference type="NCBI Taxonomy" id="2077276"/>
    <lineage>
        <taxon>Eukaryota</taxon>
        <taxon>Sar</taxon>
        <taxon>Stramenopiles</taxon>
        <taxon>Oomycota</taxon>
        <taxon>Peronosporomycetes</taxon>
        <taxon>Peronosporales</taxon>
        <taxon>Peronosporaceae</taxon>
        <taxon>Phytophthora</taxon>
    </lineage>
</organism>
<sequence>MLNANSRRRISPHSLASTCEIESTPAPASLATDSNGAVECTIGIDFGLLYFVELRLIGGSPTHCKWDVGLKALNRAKAGHPYTVYDLTLLLGRKVEALSPQDVARWTFNIRAGVAGKAGVECPGKLNSPDLMYTEQIAAMLLTTIKHRAENLTGKRVTRAVLSVPAAYNRTQRQALRDACHIAGIRVERLVISSTASAAYNAGSFADTSDSRSDVSEKTVMVVDCGGGSLSLSLARVTLNCSADKFSAGTEIQIEATIGDMETSGEALTDRLFKHFFSEARSADSTQKTASLPFARRLRRACVLAQKILSRSDQVTIDLPPWQPRRGTSNFIARKWGSSWVYQQHNEISCGDLRNGAGS</sequence>
<dbReference type="Gene3D" id="3.90.640.10">
    <property type="entry name" value="Actin, Chain A, domain 4"/>
    <property type="match status" value="1"/>
</dbReference>
<name>A0A9W6TQ21_9STRA</name>
<dbReference type="Pfam" id="PF00012">
    <property type="entry name" value="HSP70"/>
    <property type="match status" value="1"/>
</dbReference>
<dbReference type="Proteomes" id="UP001165083">
    <property type="component" value="Unassembled WGS sequence"/>
</dbReference>
<dbReference type="InterPro" id="IPR013126">
    <property type="entry name" value="Hsp_70_fam"/>
</dbReference>
<keyword evidence="3" id="KW-0067">ATP-binding</keyword>
<dbReference type="GO" id="GO:0005524">
    <property type="term" value="F:ATP binding"/>
    <property type="evidence" value="ECO:0007669"/>
    <property type="project" value="UniProtKB-KW"/>
</dbReference>
<protein>
    <submittedName>
        <fullName evidence="4">Unnamed protein product</fullName>
    </submittedName>
</protein>
<evidence type="ECO:0000256" key="2">
    <source>
        <dbReference type="ARBA" id="ARBA00022741"/>
    </source>
</evidence>